<dbReference type="Proteomes" id="UP001595699">
    <property type="component" value="Unassembled WGS sequence"/>
</dbReference>
<sequence>MAGWDQLPARVADGDEVGFAALYDALAPCAYGLAVRIVRDRAHAEDVTQEVFVQLWTTAPRYDPHRRTALTWAITVTHRRAVDRVRAERLRRDPETIAGSVPLADPVGGHLQLVVDRDLIVRCLAELTLLQRRVIVDAYYGGCTCPEVAQRLSATVPVKTRIRDGLRNLRACLTTTRVT</sequence>
<dbReference type="NCBIfam" id="TIGR02937">
    <property type="entry name" value="sigma70-ECF"/>
    <property type="match status" value="1"/>
</dbReference>
<dbReference type="InterPro" id="IPR013325">
    <property type="entry name" value="RNA_pol_sigma_r2"/>
</dbReference>
<comment type="caution">
    <text evidence="6">The sequence shown here is derived from an EMBL/GenBank/DDBJ whole genome shotgun (WGS) entry which is preliminary data.</text>
</comment>
<protein>
    <submittedName>
        <fullName evidence="6">Sigma-70 family RNA polymerase sigma factor</fullName>
    </submittedName>
</protein>
<evidence type="ECO:0000256" key="4">
    <source>
        <dbReference type="ARBA" id="ARBA00023163"/>
    </source>
</evidence>
<dbReference type="EMBL" id="JBHRZH010000014">
    <property type="protein sequence ID" value="MFC3762363.1"/>
    <property type="molecule type" value="Genomic_DNA"/>
</dbReference>
<keyword evidence="3" id="KW-0731">Sigma factor</keyword>
<keyword evidence="4" id="KW-0804">Transcription</keyword>
<dbReference type="InterPro" id="IPR007627">
    <property type="entry name" value="RNA_pol_sigma70_r2"/>
</dbReference>
<dbReference type="InterPro" id="IPR014284">
    <property type="entry name" value="RNA_pol_sigma-70_dom"/>
</dbReference>
<evidence type="ECO:0000259" key="5">
    <source>
        <dbReference type="Pfam" id="PF04542"/>
    </source>
</evidence>
<comment type="similarity">
    <text evidence="1">Belongs to the sigma-70 factor family. ECF subfamily.</text>
</comment>
<evidence type="ECO:0000313" key="7">
    <source>
        <dbReference type="Proteomes" id="UP001595699"/>
    </source>
</evidence>
<evidence type="ECO:0000313" key="6">
    <source>
        <dbReference type="EMBL" id="MFC3762363.1"/>
    </source>
</evidence>
<dbReference type="RefSeq" id="WP_205121809.1">
    <property type="nucleotide sequence ID" value="NZ_JAFBCM010000001.1"/>
</dbReference>
<keyword evidence="2" id="KW-0805">Transcription regulation</keyword>
<dbReference type="PANTHER" id="PTHR43133:SF66">
    <property type="entry name" value="ECF RNA POLYMERASE SIGMA FACTOR SIGK"/>
    <property type="match status" value="1"/>
</dbReference>
<dbReference type="SUPFAM" id="SSF88946">
    <property type="entry name" value="Sigma2 domain of RNA polymerase sigma factors"/>
    <property type="match status" value="1"/>
</dbReference>
<keyword evidence="7" id="KW-1185">Reference proteome</keyword>
<dbReference type="InterPro" id="IPR013324">
    <property type="entry name" value="RNA_pol_sigma_r3/r4-like"/>
</dbReference>
<evidence type="ECO:0000256" key="3">
    <source>
        <dbReference type="ARBA" id="ARBA00023082"/>
    </source>
</evidence>
<reference evidence="7" key="1">
    <citation type="journal article" date="2019" name="Int. J. Syst. Evol. Microbiol.">
        <title>The Global Catalogue of Microorganisms (GCM) 10K type strain sequencing project: providing services to taxonomists for standard genome sequencing and annotation.</title>
        <authorList>
            <consortium name="The Broad Institute Genomics Platform"/>
            <consortium name="The Broad Institute Genome Sequencing Center for Infectious Disease"/>
            <person name="Wu L."/>
            <person name="Ma J."/>
        </authorList>
    </citation>
    <scope>NUCLEOTIDE SEQUENCE [LARGE SCALE GENOMIC DNA]</scope>
    <source>
        <strain evidence="7">CGMCC 4.7241</strain>
    </source>
</reference>
<organism evidence="6 7">
    <name type="scientific">Tenggerimyces flavus</name>
    <dbReference type="NCBI Taxonomy" id="1708749"/>
    <lineage>
        <taxon>Bacteria</taxon>
        <taxon>Bacillati</taxon>
        <taxon>Actinomycetota</taxon>
        <taxon>Actinomycetes</taxon>
        <taxon>Propionibacteriales</taxon>
        <taxon>Nocardioidaceae</taxon>
        <taxon>Tenggerimyces</taxon>
    </lineage>
</organism>
<evidence type="ECO:0000256" key="1">
    <source>
        <dbReference type="ARBA" id="ARBA00010641"/>
    </source>
</evidence>
<dbReference type="InterPro" id="IPR036388">
    <property type="entry name" value="WH-like_DNA-bd_sf"/>
</dbReference>
<dbReference type="Gene3D" id="1.10.10.10">
    <property type="entry name" value="Winged helix-like DNA-binding domain superfamily/Winged helix DNA-binding domain"/>
    <property type="match status" value="1"/>
</dbReference>
<gene>
    <name evidence="6" type="ORF">ACFOUW_16090</name>
</gene>
<dbReference type="SUPFAM" id="SSF88659">
    <property type="entry name" value="Sigma3 and sigma4 domains of RNA polymerase sigma factors"/>
    <property type="match status" value="1"/>
</dbReference>
<dbReference type="PANTHER" id="PTHR43133">
    <property type="entry name" value="RNA POLYMERASE ECF-TYPE SIGMA FACTO"/>
    <property type="match status" value="1"/>
</dbReference>
<dbReference type="Pfam" id="PF04542">
    <property type="entry name" value="Sigma70_r2"/>
    <property type="match status" value="1"/>
</dbReference>
<name>A0ABV7YC42_9ACTN</name>
<feature type="domain" description="RNA polymerase sigma-70 region 2" evidence="5">
    <location>
        <begin position="22"/>
        <end position="89"/>
    </location>
</feature>
<proteinExistence type="inferred from homology"/>
<evidence type="ECO:0000256" key="2">
    <source>
        <dbReference type="ARBA" id="ARBA00023015"/>
    </source>
</evidence>
<dbReference type="Gene3D" id="1.10.1740.10">
    <property type="match status" value="1"/>
</dbReference>
<dbReference type="InterPro" id="IPR039425">
    <property type="entry name" value="RNA_pol_sigma-70-like"/>
</dbReference>
<accession>A0ABV7YC42</accession>